<feature type="domain" description="DJ-1/PfpI" evidence="1">
    <location>
        <begin position="5"/>
        <end position="73"/>
    </location>
</feature>
<dbReference type="Pfam" id="PF01965">
    <property type="entry name" value="DJ-1_PfpI"/>
    <property type="match status" value="1"/>
</dbReference>
<evidence type="ECO:0000259" key="1">
    <source>
        <dbReference type="Pfam" id="PF01965"/>
    </source>
</evidence>
<evidence type="ECO:0000313" key="2">
    <source>
        <dbReference type="EMBL" id="AMD93402.1"/>
    </source>
</evidence>
<dbReference type="InterPro" id="IPR029062">
    <property type="entry name" value="Class_I_gatase-like"/>
</dbReference>
<dbReference type="AlphaFoldDB" id="A0A0X8JRG8"/>
<evidence type="ECO:0000313" key="3">
    <source>
        <dbReference type="Proteomes" id="UP000063964"/>
    </source>
</evidence>
<organism evidence="2 3">
    <name type="scientific">Desulfomicrobium orale DSM 12838</name>
    <dbReference type="NCBI Taxonomy" id="888061"/>
    <lineage>
        <taxon>Bacteria</taxon>
        <taxon>Pseudomonadati</taxon>
        <taxon>Thermodesulfobacteriota</taxon>
        <taxon>Desulfovibrionia</taxon>
        <taxon>Desulfovibrionales</taxon>
        <taxon>Desulfomicrobiaceae</taxon>
        <taxon>Desulfomicrobium</taxon>
    </lineage>
</organism>
<dbReference type="Gene3D" id="3.40.50.880">
    <property type="match status" value="1"/>
</dbReference>
<sequence length="74" mass="8236">MKKPHVLLFNSYADWEIGHILPELRRLGGHETVSVGFDNVPVTSMGGLKVTPDKTLNEIDLDEVLIFIIPGGYM</sequence>
<reference evidence="3" key="1">
    <citation type="submission" date="2016-02" db="EMBL/GenBank/DDBJ databases">
        <authorList>
            <person name="Holder M.E."/>
            <person name="Ajami N.J."/>
            <person name="Petrosino J.F."/>
        </authorList>
    </citation>
    <scope>NUCLEOTIDE SEQUENCE [LARGE SCALE GENOMIC DNA]</scope>
    <source>
        <strain evidence="3">DSM 12838</strain>
    </source>
</reference>
<dbReference type="STRING" id="888061.AXF15_10040"/>
<dbReference type="Proteomes" id="UP000063964">
    <property type="component" value="Chromosome"/>
</dbReference>
<dbReference type="EMBL" id="CP014230">
    <property type="protein sequence ID" value="AMD93402.1"/>
    <property type="molecule type" value="Genomic_DNA"/>
</dbReference>
<dbReference type="InterPro" id="IPR002818">
    <property type="entry name" value="DJ-1/PfpI"/>
</dbReference>
<keyword evidence="3" id="KW-1185">Reference proteome</keyword>
<gene>
    <name evidence="2" type="ORF">AXF15_10040</name>
</gene>
<dbReference type="KEGG" id="doa:AXF15_10040"/>
<accession>A0A0X8JRG8</accession>
<proteinExistence type="predicted"/>
<dbReference type="SUPFAM" id="SSF52317">
    <property type="entry name" value="Class I glutamine amidotransferase-like"/>
    <property type="match status" value="1"/>
</dbReference>
<name>A0A0X8JRG8_9BACT</name>
<protein>
    <recommendedName>
        <fullName evidence="1">DJ-1/PfpI domain-containing protein</fullName>
    </recommendedName>
</protein>